<feature type="non-terminal residue" evidence="3">
    <location>
        <position position="571"/>
    </location>
</feature>
<dbReference type="PANTHER" id="PTHR11566:SF131">
    <property type="entry name" value="GTPASE, PUTATIVE (AFU_ORTHOLOGUE AFUA_6G07630)-RELATED"/>
    <property type="match status" value="1"/>
</dbReference>
<dbReference type="InterPro" id="IPR045063">
    <property type="entry name" value="Dynamin_N"/>
</dbReference>
<proteinExistence type="predicted"/>
<dbReference type="GO" id="GO:0005525">
    <property type="term" value="F:GTP binding"/>
    <property type="evidence" value="ECO:0007669"/>
    <property type="project" value="InterPro"/>
</dbReference>
<dbReference type="Pfam" id="PF00350">
    <property type="entry name" value="Dynamin_N"/>
    <property type="match status" value="1"/>
</dbReference>
<evidence type="ECO:0000313" key="3">
    <source>
        <dbReference type="EMBL" id="KAF8885412.1"/>
    </source>
</evidence>
<dbReference type="Proteomes" id="UP000724874">
    <property type="component" value="Unassembled WGS sequence"/>
</dbReference>
<dbReference type="PANTHER" id="PTHR11566">
    <property type="entry name" value="DYNAMIN"/>
    <property type="match status" value="1"/>
</dbReference>
<dbReference type="GO" id="GO:0031623">
    <property type="term" value="P:receptor internalization"/>
    <property type="evidence" value="ECO:0007669"/>
    <property type="project" value="TreeGrafter"/>
</dbReference>
<feature type="domain" description="Dynamin GTPase" evidence="2">
    <location>
        <begin position="78"/>
        <end position="359"/>
    </location>
</feature>
<name>A0A9P5NIH7_GYMJU</name>
<evidence type="ECO:0000313" key="4">
    <source>
        <dbReference type="Proteomes" id="UP000724874"/>
    </source>
</evidence>
<dbReference type="SUPFAM" id="SSF52540">
    <property type="entry name" value="P-loop containing nucleoside triphosphate hydrolases"/>
    <property type="match status" value="1"/>
</dbReference>
<dbReference type="InterPro" id="IPR022812">
    <property type="entry name" value="Dynamin"/>
</dbReference>
<dbReference type="SMART" id="SM00053">
    <property type="entry name" value="DYNc"/>
    <property type="match status" value="1"/>
</dbReference>
<keyword evidence="4" id="KW-1185">Reference proteome</keyword>
<evidence type="ECO:0000259" key="2">
    <source>
        <dbReference type="SMART" id="SM00053"/>
    </source>
</evidence>
<dbReference type="PRINTS" id="PR00195">
    <property type="entry name" value="DYNAMIN"/>
</dbReference>
<dbReference type="EMBL" id="JADNYJ010000102">
    <property type="protein sequence ID" value="KAF8885412.1"/>
    <property type="molecule type" value="Genomic_DNA"/>
</dbReference>
<dbReference type="GO" id="GO:0005874">
    <property type="term" value="C:microtubule"/>
    <property type="evidence" value="ECO:0007669"/>
    <property type="project" value="TreeGrafter"/>
</dbReference>
<dbReference type="InterPro" id="IPR001401">
    <property type="entry name" value="Dynamin_GTPase"/>
</dbReference>
<dbReference type="GO" id="GO:0003924">
    <property type="term" value="F:GTPase activity"/>
    <property type="evidence" value="ECO:0007669"/>
    <property type="project" value="InterPro"/>
</dbReference>
<protein>
    <submittedName>
        <fullName evidence="3">P-loop containing nucleoside triphosphate hydrolase protein</fullName>
    </submittedName>
</protein>
<sequence>MPLFRPGKNSSSNNNKGSKPGQPSLPLTPSTESPDDTSTSYLPEEVTSSTTSIPIAPVGPLPDIDVDGAAPLSSSDYASKSREIMALYRALLELHADTVFDIPRVVVIGSQSSGKSSLVEAVTGVWILVPARGKSKQHLRSVHPTYSNLCRCPMICTMSSNATSWSCTISLLREIGRDGKRLANPEVEPFGVVQDPSAVELQIRRAQAAILGPHRPASDFYAMSREELLELADDAYMLQFSRNVVQVEVKDPKATDLTFVDLPGLIQNAKDAKLIGLVRELTEIYIKKPNTLIVITMPMGVDIQNIEAVTLAKNPRPDALSQGDTGARETWKAILEGRKDEHVMRHGYYCVRLPDEEERKRKISRLEAEELASTFFDTNAPWNTMETRNRFGIPNFVKNISELLIELIERKSWPYIQHLKALPPVLDLKDPSTEVMLRISAFCKDIKDTVFGRNHEEFFKTDIRMTTPDFRPVEDIESSRHTAVESHCQPRGLAEVRNIIEGSKTWEHPGFIPFEAVKKLVLHKLLSDHFGQFQELERYMRSRFDIQRTRIHREETRKVLEKLLHRETDPL</sequence>
<evidence type="ECO:0000256" key="1">
    <source>
        <dbReference type="SAM" id="MobiDB-lite"/>
    </source>
</evidence>
<feature type="region of interest" description="Disordered" evidence="1">
    <location>
        <begin position="1"/>
        <end position="60"/>
    </location>
</feature>
<dbReference type="GO" id="GO:0005886">
    <property type="term" value="C:plasma membrane"/>
    <property type="evidence" value="ECO:0007669"/>
    <property type="project" value="TreeGrafter"/>
</dbReference>
<reference evidence="3" key="1">
    <citation type="submission" date="2020-11" db="EMBL/GenBank/DDBJ databases">
        <authorList>
            <consortium name="DOE Joint Genome Institute"/>
            <person name="Ahrendt S."/>
            <person name="Riley R."/>
            <person name="Andreopoulos W."/>
            <person name="LaButti K."/>
            <person name="Pangilinan J."/>
            <person name="Ruiz-duenas F.J."/>
            <person name="Barrasa J.M."/>
            <person name="Sanchez-Garcia M."/>
            <person name="Camarero S."/>
            <person name="Miyauchi S."/>
            <person name="Serrano A."/>
            <person name="Linde D."/>
            <person name="Babiker R."/>
            <person name="Drula E."/>
            <person name="Ayuso-Fernandez I."/>
            <person name="Pacheco R."/>
            <person name="Padilla G."/>
            <person name="Ferreira P."/>
            <person name="Barriuso J."/>
            <person name="Kellner H."/>
            <person name="Castanera R."/>
            <person name="Alfaro M."/>
            <person name="Ramirez L."/>
            <person name="Pisabarro A.G."/>
            <person name="Kuo A."/>
            <person name="Tritt A."/>
            <person name="Lipzen A."/>
            <person name="He G."/>
            <person name="Yan M."/>
            <person name="Ng V."/>
            <person name="Cullen D."/>
            <person name="Martin F."/>
            <person name="Rosso M.-N."/>
            <person name="Henrissat B."/>
            <person name="Hibbett D."/>
            <person name="Martinez A.T."/>
            <person name="Grigoriev I.V."/>
        </authorList>
    </citation>
    <scope>NUCLEOTIDE SEQUENCE</scope>
    <source>
        <strain evidence="3">AH 44721</strain>
    </source>
</reference>
<comment type="caution">
    <text evidence="3">The sequence shown here is derived from an EMBL/GenBank/DDBJ whole genome shotgun (WGS) entry which is preliminary data.</text>
</comment>
<dbReference type="GO" id="GO:0005737">
    <property type="term" value="C:cytoplasm"/>
    <property type="evidence" value="ECO:0007669"/>
    <property type="project" value="TreeGrafter"/>
</dbReference>
<dbReference type="Gene3D" id="1.20.120.1240">
    <property type="entry name" value="Dynamin, middle domain"/>
    <property type="match status" value="1"/>
</dbReference>
<organism evidence="3 4">
    <name type="scientific">Gymnopilus junonius</name>
    <name type="common">Spectacular rustgill mushroom</name>
    <name type="synonym">Gymnopilus spectabilis subsp. junonius</name>
    <dbReference type="NCBI Taxonomy" id="109634"/>
    <lineage>
        <taxon>Eukaryota</taxon>
        <taxon>Fungi</taxon>
        <taxon>Dikarya</taxon>
        <taxon>Basidiomycota</taxon>
        <taxon>Agaricomycotina</taxon>
        <taxon>Agaricomycetes</taxon>
        <taxon>Agaricomycetidae</taxon>
        <taxon>Agaricales</taxon>
        <taxon>Agaricineae</taxon>
        <taxon>Hymenogastraceae</taxon>
        <taxon>Gymnopilus</taxon>
    </lineage>
</organism>
<dbReference type="InterPro" id="IPR027417">
    <property type="entry name" value="P-loop_NTPase"/>
</dbReference>
<dbReference type="AlphaFoldDB" id="A0A9P5NIH7"/>
<dbReference type="OrthoDB" id="5061070at2759"/>
<keyword evidence="3" id="KW-0378">Hydrolase</keyword>
<dbReference type="GO" id="GO:0008017">
    <property type="term" value="F:microtubule binding"/>
    <property type="evidence" value="ECO:0007669"/>
    <property type="project" value="TreeGrafter"/>
</dbReference>
<feature type="compositionally biased region" description="Low complexity" evidence="1">
    <location>
        <begin position="1"/>
        <end position="40"/>
    </location>
</feature>
<dbReference type="Gene3D" id="3.40.50.300">
    <property type="entry name" value="P-loop containing nucleotide triphosphate hydrolases"/>
    <property type="match status" value="1"/>
</dbReference>
<gene>
    <name evidence="3" type="ORF">CPB84DRAFT_1788442</name>
</gene>
<accession>A0A9P5NIH7</accession>